<dbReference type="CDD" id="cd00067">
    <property type="entry name" value="GAL4"/>
    <property type="match status" value="1"/>
</dbReference>
<dbReference type="PANTHER" id="PTHR47784">
    <property type="entry name" value="STEROL UPTAKE CONTROL PROTEIN 2"/>
    <property type="match status" value="1"/>
</dbReference>
<dbReference type="PANTHER" id="PTHR47784:SF7">
    <property type="entry name" value="ZN(II)2CYS6 TRANSCRIPTION FACTOR (EUROFUNG)"/>
    <property type="match status" value="1"/>
</dbReference>
<dbReference type="PROSITE" id="PS50048">
    <property type="entry name" value="ZN2_CY6_FUNGAL_2"/>
    <property type="match status" value="1"/>
</dbReference>
<evidence type="ECO:0000256" key="1">
    <source>
        <dbReference type="ARBA" id="ARBA00023242"/>
    </source>
</evidence>
<dbReference type="HOGENOM" id="CLU_027371_0_0_1"/>
<dbReference type="Pfam" id="PF00172">
    <property type="entry name" value="Zn_clus"/>
    <property type="match status" value="1"/>
</dbReference>
<name>A0A0A1TA22_9HYPO</name>
<dbReference type="Proteomes" id="UP000039046">
    <property type="component" value="Unassembled WGS sequence"/>
</dbReference>
<protein>
    <recommendedName>
        <fullName evidence="3">Zn(2)-C6 fungal-type domain-containing protein</fullName>
    </recommendedName>
</protein>
<dbReference type="Gene3D" id="4.10.240.10">
    <property type="entry name" value="Zn(2)-C6 fungal-type DNA-binding domain"/>
    <property type="match status" value="1"/>
</dbReference>
<dbReference type="GO" id="GO:0001228">
    <property type="term" value="F:DNA-binding transcription activator activity, RNA polymerase II-specific"/>
    <property type="evidence" value="ECO:0007669"/>
    <property type="project" value="TreeGrafter"/>
</dbReference>
<keyword evidence="5" id="KW-1185">Reference proteome</keyword>
<accession>A0A0A1TA22</accession>
<evidence type="ECO:0000313" key="4">
    <source>
        <dbReference type="EMBL" id="CEJ83122.1"/>
    </source>
</evidence>
<keyword evidence="1" id="KW-0539">Nucleus</keyword>
<dbReference type="SUPFAM" id="SSF57701">
    <property type="entry name" value="Zn2/Cys6 DNA-binding domain"/>
    <property type="match status" value="1"/>
</dbReference>
<dbReference type="InterPro" id="IPR036864">
    <property type="entry name" value="Zn2-C6_fun-type_DNA-bd_sf"/>
</dbReference>
<dbReference type="EMBL" id="CDHN01000001">
    <property type="protein sequence ID" value="CEJ83122.1"/>
    <property type="molecule type" value="Genomic_DNA"/>
</dbReference>
<feature type="compositionally biased region" description="Basic residues" evidence="2">
    <location>
        <begin position="19"/>
        <end position="34"/>
    </location>
</feature>
<reference evidence="4 5" key="1">
    <citation type="journal article" date="2015" name="Genome Announc.">
        <title>Draft Genome Sequence and Gene Annotation of the Entomopathogenic Fungus Verticillium hemipterigenum.</title>
        <authorList>
            <person name="Horn F."/>
            <person name="Habel A."/>
            <person name="Scharf D.H."/>
            <person name="Dworschak J."/>
            <person name="Brakhage A.A."/>
            <person name="Guthke R."/>
            <person name="Hertweck C."/>
            <person name="Linde J."/>
        </authorList>
    </citation>
    <scope>NUCLEOTIDE SEQUENCE [LARGE SCALE GENOMIC DNA]</scope>
</reference>
<gene>
    <name evidence="4" type="ORF">VHEMI03146</name>
</gene>
<dbReference type="SMART" id="SM00066">
    <property type="entry name" value="GAL4"/>
    <property type="match status" value="1"/>
</dbReference>
<dbReference type="OrthoDB" id="5229455at2759"/>
<evidence type="ECO:0000256" key="2">
    <source>
        <dbReference type="SAM" id="MobiDB-lite"/>
    </source>
</evidence>
<organism evidence="4 5">
    <name type="scientific">[Torrubiella] hemipterigena</name>
    <dbReference type="NCBI Taxonomy" id="1531966"/>
    <lineage>
        <taxon>Eukaryota</taxon>
        <taxon>Fungi</taxon>
        <taxon>Dikarya</taxon>
        <taxon>Ascomycota</taxon>
        <taxon>Pezizomycotina</taxon>
        <taxon>Sordariomycetes</taxon>
        <taxon>Hypocreomycetidae</taxon>
        <taxon>Hypocreales</taxon>
        <taxon>Clavicipitaceae</taxon>
        <taxon>Clavicipitaceae incertae sedis</taxon>
        <taxon>'Torrubiella' clade</taxon>
    </lineage>
</organism>
<feature type="region of interest" description="Disordered" evidence="2">
    <location>
        <begin position="1"/>
        <end position="34"/>
    </location>
</feature>
<dbReference type="InterPro" id="IPR001138">
    <property type="entry name" value="Zn2Cys6_DnaBD"/>
</dbReference>
<dbReference type="GO" id="GO:0008270">
    <property type="term" value="F:zinc ion binding"/>
    <property type="evidence" value="ECO:0007669"/>
    <property type="project" value="InterPro"/>
</dbReference>
<sequence>MGSSSDNDDAESHQSSSIRVKRRPVPRKGHRKSRNGCLTCKKRKVKCDELSPRCGICTRLSLKCVFASDKSASPESSCNDLGPARSMSTDPSWFSIADTRFLQHFLFAAYPTLPLDGWTVWQGVSQMSYEYDFLIHAMLALGASHLNMLLGGTYLEAAIQHRVTAIKGLNKFLSSAHLNLHNADAAFAATLILAFQSHQMGEGLIEFLTMVRGCHLVGVHAMADFDNSLFRTFEREYYVKSASHLMKPTNAFARFGPEMVRGFCESAKKMAPLCTSVQDLEYLALLQRVATATVDNPLLGYREHTRLHDRLGWSTPEEFSRFIDPHNYPARLLILHMLILDNVMDSSIRETSTATTGSSIRHTFVYKPRILLVWAEEIANSLPAEYVPYSEWPVQFARRINRNQQQLLDWPETASASAQANVTEIMI</sequence>
<evidence type="ECO:0000313" key="5">
    <source>
        <dbReference type="Proteomes" id="UP000039046"/>
    </source>
</evidence>
<dbReference type="PROSITE" id="PS00463">
    <property type="entry name" value="ZN2_CY6_FUNGAL_1"/>
    <property type="match status" value="1"/>
</dbReference>
<dbReference type="AlphaFoldDB" id="A0A0A1TA22"/>
<proteinExistence type="predicted"/>
<evidence type="ECO:0000259" key="3">
    <source>
        <dbReference type="PROSITE" id="PS50048"/>
    </source>
</evidence>
<dbReference type="STRING" id="1531966.A0A0A1TA22"/>
<feature type="domain" description="Zn(2)-C6 fungal-type" evidence="3">
    <location>
        <begin position="36"/>
        <end position="66"/>
    </location>
</feature>
<dbReference type="InterPro" id="IPR053157">
    <property type="entry name" value="Sterol_Uptake_Regulator"/>
</dbReference>